<dbReference type="EMBL" id="AGZR01000004">
    <property type="protein sequence ID" value="EPD33681.1"/>
    <property type="molecule type" value="Genomic_DNA"/>
</dbReference>
<feature type="region of interest" description="Disordered" evidence="1">
    <location>
        <begin position="1104"/>
        <end position="1129"/>
    </location>
</feature>
<protein>
    <recommendedName>
        <fullName evidence="4">SpaA-like prealbumin fold domain-containing protein</fullName>
    </recommendedName>
</protein>
<dbReference type="InterPro" id="IPR013783">
    <property type="entry name" value="Ig-like_fold"/>
</dbReference>
<dbReference type="Gene3D" id="2.60.40.10">
    <property type="entry name" value="Immunoglobulins"/>
    <property type="match status" value="1"/>
</dbReference>
<dbReference type="AlphaFoldDB" id="S2W3F4"/>
<evidence type="ECO:0000313" key="5">
    <source>
        <dbReference type="EMBL" id="EPD33681.1"/>
    </source>
</evidence>
<name>S2W3F4_9ACTN</name>
<evidence type="ECO:0000256" key="2">
    <source>
        <dbReference type="SAM" id="Phobius"/>
    </source>
</evidence>
<evidence type="ECO:0000256" key="3">
    <source>
        <dbReference type="SAM" id="SignalP"/>
    </source>
</evidence>
<evidence type="ECO:0000313" key="6">
    <source>
        <dbReference type="Proteomes" id="UP000014417"/>
    </source>
</evidence>
<sequence length="1156" mass="125112">MSFASSGSNKQRSRKKSLNLLAPILAVLMLCGVTPAALSHANPNEASPQSTNTATSPSVTPSSAQATTDSSASSAPSNSTSSTPSASPSAAQSSDPSATPTPAPLQSMDITHLLAKNPQLFLDGEKLAAGENGYSVHTNTPYQLQLHFAEKPDATNGQMPSGIDLFYKFPAGLQAYANQKGTFTIETSEGPVEGNTFEVKNNELHVKLANHSALTASQQAEFYASVDVKFAADATDIPLSPDVTLKVTISNDPNLTITKTASHDFAAGKVFYTLVVKSIDTNENVEIADQITGEDSVLTLNTDPKSIKVTSNNKKAPKPGVPVFENNGFKLIIPKMTHNEQVTVTYSAFVDYSKIDPAVGGTIKQTKNDAKVVSDQIPAPKETTNNLESKLKIGTITKGAGAAQETAPKSGIYEQPWTLNVNKYSKLNVAGNTVKDSIPQEFQSIMKYSGDGIRIVVNKGKQDEDGNPIEETREIAWENLNANEHEWSYMLPETDPANSSYEITYTTQVDVTKQIVPSSVKNEASNKNVITPEGPDEKVTAPSNSLNPPHIFNVEKKALKANKDEVTWEVAVNVVPQGYKSLVLTDTLPAAKSGDRSFQDKLKDTNITVEGLLDGESYTFAKNTEKPDSGFSVTFFQDAEKNVPGLKQNTKLDEQGNPIERQVTVTFTTTNDQEWVKAYRAGDEILYRHINKVKATANGIDRTATAAATPDPEGIHKTFGGITYREIDGVNYPVFNYRLRLEGLDKYQGEAFKITDKFDATQLKLVDDPKPNVSGKQTLKIEQQNGEITFEMKTADLPKDSSGNLLSVYYLDYSLIPTSREALDAINTNPAGLQVSNTATWGPVTTKAVDADYVYEPLTKEIAEKPTLSNNYTATFRIVVNSGGLDIGEGLVLKDDMTNLRLKPETLTMTPDDFQYRPVYKDGSLTMNIPNKQKVEITYQAKVIGEDLVNYSNKVSVGSEEAKSEGSVAVRIGAIGSAVNPGITIHKHDASDLTTQLAGAKFELYRIVDGEAQPVVGKLTEDQAEAAPLRFTTDENGEVTIKGHKENLDWSLLVSDEANTYVYQLREVKAPEGYELLPEPLTFSITKTPTQDNEVYDGEVLYFPNTPKEDEPSPAPSATPGKNGKRLPKTGTAGAVGIAVAVAGIGLGAAFISRRR</sequence>
<dbReference type="GO" id="GO:0005975">
    <property type="term" value="P:carbohydrate metabolic process"/>
    <property type="evidence" value="ECO:0007669"/>
    <property type="project" value="UniProtKB-ARBA"/>
</dbReference>
<dbReference type="Gene3D" id="2.60.40.740">
    <property type="match status" value="1"/>
</dbReference>
<keyword evidence="2" id="KW-1133">Transmembrane helix</keyword>
<comment type="caution">
    <text evidence="5">The sequence shown here is derived from an EMBL/GenBank/DDBJ whole genome shotgun (WGS) entry which is preliminary data.</text>
</comment>
<dbReference type="InterPro" id="IPR041033">
    <property type="entry name" value="SpaA_PFL_dom_1"/>
</dbReference>
<reference evidence="5 6" key="1">
    <citation type="submission" date="2013-04" db="EMBL/GenBank/DDBJ databases">
        <title>The Genome Sequence of Propionimicrobium lymphophilum ACS-093-V-SCH5.</title>
        <authorList>
            <consortium name="The Broad Institute Genomics Platform"/>
            <person name="Earl A."/>
            <person name="Ward D."/>
            <person name="Feldgarden M."/>
            <person name="Gevers D."/>
            <person name="Saerens B."/>
            <person name="Vaneechoutte M."/>
            <person name="Walker B."/>
            <person name="Young S."/>
            <person name="Zeng Q."/>
            <person name="Gargeya S."/>
            <person name="Fitzgerald M."/>
            <person name="Haas B."/>
            <person name="Abouelleil A."/>
            <person name="Allen A.W."/>
            <person name="Alvarado L."/>
            <person name="Arachchi H.M."/>
            <person name="Berlin A.M."/>
            <person name="Chapman S.B."/>
            <person name="Gainer-Dewar J."/>
            <person name="Goldberg J."/>
            <person name="Griggs A."/>
            <person name="Gujja S."/>
            <person name="Hansen M."/>
            <person name="Howarth C."/>
            <person name="Imamovic A."/>
            <person name="Ireland A."/>
            <person name="Larimer J."/>
            <person name="McCowan C."/>
            <person name="Murphy C."/>
            <person name="Pearson M."/>
            <person name="Poon T.W."/>
            <person name="Priest M."/>
            <person name="Roberts A."/>
            <person name="Saif S."/>
            <person name="Shea T."/>
            <person name="Sisk P."/>
            <person name="Sykes S."/>
            <person name="Wortman J."/>
            <person name="Nusbaum C."/>
            <person name="Birren B."/>
        </authorList>
    </citation>
    <scope>NUCLEOTIDE SEQUENCE [LARGE SCALE GENOMIC DNA]</scope>
    <source>
        <strain evidence="5 6">ACS-093-V-SCH5</strain>
    </source>
</reference>
<accession>S2W3F4</accession>
<evidence type="ECO:0000259" key="4">
    <source>
        <dbReference type="Pfam" id="PF17802"/>
    </source>
</evidence>
<keyword evidence="6" id="KW-1185">Reference proteome</keyword>
<evidence type="ECO:0000256" key="1">
    <source>
        <dbReference type="SAM" id="MobiDB-lite"/>
    </source>
</evidence>
<feature type="domain" description="SpaA-like prealbumin fold" evidence="4">
    <location>
        <begin position="983"/>
        <end position="1094"/>
    </location>
</feature>
<organism evidence="5 6">
    <name type="scientific">Propionimicrobium lymphophilum ACS-093-V-SCH5</name>
    <dbReference type="NCBI Taxonomy" id="883161"/>
    <lineage>
        <taxon>Bacteria</taxon>
        <taxon>Bacillati</taxon>
        <taxon>Actinomycetota</taxon>
        <taxon>Actinomycetes</taxon>
        <taxon>Propionibacteriales</taxon>
        <taxon>Propionibacteriaceae</taxon>
        <taxon>Propionimicrobium</taxon>
    </lineage>
</organism>
<dbReference type="HOGENOM" id="CLU_275819_0_0_11"/>
<keyword evidence="2" id="KW-0812">Transmembrane</keyword>
<dbReference type="OrthoDB" id="3263741at2"/>
<feature type="region of interest" description="Disordered" evidence="1">
    <location>
        <begin position="41"/>
        <end position="105"/>
    </location>
</feature>
<feature type="chain" id="PRO_5039440341" description="SpaA-like prealbumin fold domain-containing protein" evidence="3">
    <location>
        <begin position="37"/>
        <end position="1156"/>
    </location>
</feature>
<dbReference type="Proteomes" id="UP000014417">
    <property type="component" value="Unassembled WGS sequence"/>
</dbReference>
<feature type="region of interest" description="Disordered" evidence="1">
    <location>
        <begin position="526"/>
        <end position="547"/>
    </location>
</feature>
<feature type="signal peptide" evidence="3">
    <location>
        <begin position="1"/>
        <end position="36"/>
    </location>
</feature>
<keyword evidence="3" id="KW-0732">Signal</keyword>
<dbReference type="Pfam" id="PF17802">
    <property type="entry name" value="SpaA"/>
    <property type="match status" value="1"/>
</dbReference>
<keyword evidence="2" id="KW-0472">Membrane</keyword>
<proteinExistence type="predicted"/>
<feature type="compositionally biased region" description="Low complexity" evidence="1">
    <location>
        <begin position="50"/>
        <end position="100"/>
    </location>
</feature>
<feature type="transmembrane region" description="Helical" evidence="2">
    <location>
        <begin position="1132"/>
        <end position="1152"/>
    </location>
</feature>
<dbReference type="RefSeq" id="WP_016455289.1">
    <property type="nucleotide sequence ID" value="NZ_KE150269.1"/>
</dbReference>
<dbReference type="PATRIC" id="fig|883161.3.peg.440"/>
<gene>
    <name evidence="5" type="ORF">HMPREF9306_00436</name>
</gene>